<evidence type="ECO:0000256" key="4">
    <source>
        <dbReference type="ARBA" id="ARBA00022679"/>
    </source>
</evidence>
<organism evidence="20 21">
    <name type="scientific">Aromia moschata</name>
    <dbReference type="NCBI Taxonomy" id="1265417"/>
    <lineage>
        <taxon>Eukaryota</taxon>
        <taxon>Metazoa</taxon>
        <taxon>Ecdysozoa</taxon>
        <taxon>Arthropoda</taxon>
        <taxon>Hexapoda</taxon>
        <taxon>Insecta</taxon>
        <taxon>Pterygota</taxon>
        <taxon>Neoptera</taxon>
        <taxon>Endopterygota</taxon>
        <taxon>Coleoptera</taxon>
        <taxon>Polyphaga</taxon>
        <taxon>Cucujiformia</taxon>
        <taxon>Chrysomeloidea</taxon>
        <taxon>Cerambycidae</taxon>
        <taxon>Cerambycinae</taxon>
        <taxon>Callichromatini</taxon>
        <taxon>Aromia</taxon>
    </lineage>
</organism>
<comment type="caution">
    <text evidence="20">The sequence shown here is derived from an EMBL/GenBank/DDBJ whole genome shotgun (WGS) entry which is preliminary data.</text>
</comment>
<dbReference type="InterPro" id="IPR001180">
    <property type="entry name" value="CNH_dom"/>
</dbReference>
<dbReference type="InterPro" id="IPR001849">
    <property type="entry name" value="PH_domain"/>
</dbReference>
<dbReference type="SMART" id="SM00233">
    <property type="entry name" value="PH"/>
    <property type="match status" value="1"/>
</dbReference>
<dbReference type="Gene3D" id="1.10.510.10">
    <property type="entry name" value="Transferase(Phosphotransferase) domain 1"/>
    <property type="match status" value="1"/>
</dbReference>
<dbReference type="InterPro" id="IPR046349">
    <property type="entry name" value="C1-like_sf"/>
</dbReference>
<evidence type="ECO:0000259" key="18">
    <source>
        <dbReference type="PROSITE" id="PS50219"/>
    </source>
</evidence>
<dbReference type="InterPro" id="IPR011993">
    <property type="entry name" value="PH-like_dom_sf"/>
</dbReference>
<dbReference type="Pfam" id="PF00169">
    <property type="entry name" value="PH"/>
    <property type="match status" value="1"/>
</dbReference>
<keyword evidence="5" id="KW-0479">Metal-binding</keyword>
<name>A0AAV8YX23_9CUCU</name>
<dbReference type="GO" id="GO:0005524">
    <property type="term" value="F:ATP binding"/>
    <property type="evidence" value="ECO:0007669"/>
    <property type="project" value="UniProtKB-KW"/>
</dbReference>
<dbReference type="GO" id="GO:0005737">
    <property type="term" value="C:cytoplasm"/>
    <property type="evidence" value="ECO:0007669"/>
    <property type="project" value="TreeGrafter"/>
</dbReference>
<dbReference type="GO" id="GO:0015629">
    <property type="term" value="C:actin cytoskeleton"/>
    <property type="evidence" value="ECO:0007669"/>
    <property type="project" value="TreeGrafter"/>
</dbReference>
<keyword evidence="6" id="KW-0547">Nucleotide-binding</keyword>
<keyword evidence="3" id="KW-0597">Phosphoprotein</keyword>
<evidence type="ECO:0000256" key="6">
    <source>
        <dbReference type="ARBA" id="ARBA00022741"/>
    </source>
</evidence>
<reference evidence="20" key="1">
    <citation type="journal article" date="2023" name="Insect Mol. Biol.">
        <title>Genome sequencing provides insights into the evolution of gene families encoding plant cell wall-degrading enzymes in longhorned beetles.</title>
        <authorList>
            <person name="Shin N.R."/>
            <person name="Okamura Y."/>
            <person name="Kirsch R."/>
            <person name="Pauchet Y."/>
        </authorList>
    </citation>
    <scope>NUCLEOTIDE SEQUENCE</scope>
    <source>
        <strain evidence="20">AMC_N1</strain>
    </source>
</reference>
<feature type="domain" description="CNH" evidence="18">
    <location>
        <begin position="1224"/>
        <end position="1515"/>
    </location>
</feature>
<evidence type="ECO:0000256" key="12">
    <source>
        <dbReference type="ARBA" id="ARBA00047899"/>
    </source>
</evidence>
<evidence type="ECO:0000259" key="16">
    <source>
        <dbReference type="PROSITE" id="PS50003"/>
    </source>
</evidence>
<evidence type="ECO:0000256" key="8">
    <source>
        <dbReference type="ARBA" id="ARBA00022777"/>
    </source>
</evidence>
<dbReference type="Pfam" id="PF00780">
    <property type="entry name" value="CNH"/>
    <property type="match status" value="1"/>
</dbReference>
<sequence length="1586" mass="182106">MESSEEPISVRIARINSEIIGKNAKLDKTTLLARETLLDVLLALYEECCLENLQKYDLTIGSTPFVGQNSTSVYSKIMNHRNTLKFPPDVVLSQAYVGFVKSLLTDANNRLDSQQVRNHDLFRNLHFDTLRDQVPPYVPKITAVDDTSNFSDVQAKRKNPNIESFKKRSQFSGRNLPFVGFTFTHDPDRFGGEFDRKVSAKDELVEGLKSEVQALRRRLAENDGFQREREGLERKLEEKQRKLESVDGLRDRLERDLANSIGECTALKRTLELERKERAELERKALDLIKAAKLKWETAEKNKVEALQLELEQQKEKVSQLTATNNMLNEQLQHALKMEGRHKESLEKVQHLSRRSVLGLESRLERITSDTQGTISELQRKLTRRDAEATLARQLEQSEKEYDGFRAKFDEAERVIRQLSDQVSALEEDVEQIQQYKEEIAGLREQVDDGRKKVKELENRNTYLHMETRTLEEYKREVEEMKRTVSAMQNDKRAAQLESQLLEEREKCQALKKQLQESENILTENQELKELRTKYWRMEKEFGNCKIDKRILERELKDAQAEIKSLNGKIEAFDETLAQRRKAHEAAILELSNINETISMELIKAKDTCDRLQDKLNNERDKSEEGKRGDQRAEGNNKRQGDSNLDNEIHKRDEEKSKLLESVERLQKEKGELYDELEKARREIENTNLNLAALREACTLLEGQVIEYEKINASSHAKQSELNANTEKLIQDVCKAKQEVQEARKQTNEEKSLRLLAETKIKRMREDIECLQGECSSYKQQCVEYKTYSTTLSDELTVAEEKISDLEVTLKAYERQVDDLRSENKVLKQEVSEYLTQLGKMKEANYKLNHQVGQLKEGKAEAVQRASELERVLNEKSNFYKEREMKSEQTIRQQIKLIDYLQTKNDELNSKKRTITEVIFGSSKKENQPPVSLPLNYKDLEAQLLKERQANRQLNEEIYKLKAATCINDNGNLMEKMNAKVERHRSEILSPKSKVAMQQIVNSPSKQKSDLYRQNSVQRMHHNIPHRYDSKLCTKSTKCAGCLEPVSLGRSMNVCRECGAATHPHCSSKLPNTCGLPQVYVNHYKDSLKPKNDEDVQPEPSKSEAVNVEGWIKIPGKAGGWEKRYACLTETSINVYSSPPNEKNSSLVQAFALKPEETHGKVISEPIPSEIGVAPNTTCWPQNCLIFMTLTAQEKDKWFLALQKFFYEDLEKPKLDHVLSVPEGLNVNCVLELTENVKVIGSERGLYSYHEKKLLAIEGLTAVHHISIMPTAGVVLMIVNLKSVLISCDLNHLVNLTQGAQCTKPKLKYNEVNVNNMTGFHFLQVSRAGNRQKVCVATSKQLVILQYYLETTELVPLRVLDTAEPVSCVLFTDNSLIVGADKFFEIDLATFRAEEFLDVSDAKLRPAVKCYRMGSFPLSIIQVSKSPKEYLLCFNEFSVFVDEYGRSTRKREIKSSHLPLAFHFSEPYLYVVQFSAVEFVRLSEETCNEASEKELDSTRLELERFRYVGCNKKGVYVLQGGDVKFVDARKFVEGDLSSVASESTENESDRFSFTSSLVQSLDGNMSDSESLENDRQRKVKFSQTNL</sequence>
<dbReference type="InterPro" id="IPR002219">
    <property type="entry name" value="PKC_DAG/PE"/>
</dbReference>
<dbReference type="SMART" id="SM00109">
    <property type="entry name" value="C1"/>
    <property type="match status" value="1"/>
</dbReference>
<keyword evidence="8" id="KW-0418">Kinase</keyword>
<dbReference type="CDD" id="cd20814">
    <property type="entry name" value="CRIK"/>
    <property type="match status" value="1"/>
</dbReference>
<evidence type="ECO:0000256" key="5">
    <source>
        <dbReference type="ARBA" id="ARBA00022723"/>
    </source>
</evidence>
<dbReference type="PROSITE" id="PS00479">
    <property type="entry name" value="ZF_DAG_PE_1"/>
    <property type="match status" value="1"/>
</dbReference>
<accession>A0AAV8YX23</accession>
<feature type="region of interest" description="Disordered" evidence="15">
    <location>
        <begin position="616"/>
        <end position="662"/>
    </location>
</feature>
<dbReference type="SMART" id="SM00133">
    <property type="entry name" value="S_TK_X"/>
    <property type="match status" value="1"/>
</dbReference>
<dbReference type="GO" id="GO:0008270">
    <property type="term" value="F:zinc ion binding"/>
    <property type="evidence" value="ECO:0007669"/>
    <property type="project" value="UniProtKB-KW"/>
</dbReference>
<evidence type="ECO:0000259" key="17">
    <source>
        <dbReference type="PROSITE" id="PS50081"/>
    </source>
</evidence>
<protein>
    <recommendedName>
        <fullName evidence="1">non-specific serine/threonine protein kinase</fullName>
        <ecNumber evidence="1">2.7.11.1</ecNumber>
    </recommendedName>
</protein>
<dbReference type="PANTHER" id="PTHR22988">
    <property type="entry name" value="MYOTONIC DYSTROPHY S/T KINASE-RELATED"/>
    <property type="match status" value="1"/>
</dbReference>
<dbReference type="Proteomes" id="UP001162162">
    <property type="component" value="Unassembled WGS sequence"/>
</dbReference>
<evidence type="ECO:0000256" key="14">
    <source>
        <dbReference type="SAM" id="Coils"/>
    </source>
</evidence>
<dbReference type="InterPro" id="IPR050839">
    <property type="entry name" value="Rho-assoc_Ser/Thr_Kinase"/>
</dbReference>
<keyword evidence="2" id="KW-0723">Serine/threonine-protein kinase</keyword>
<dbReference type="PROSITE" id="PS50081">
    <property type="entry name" value="ZF_DAG_PE_2"/>
    <property type="match status" value="1"/>
</dbReference>
<dbReference type="SMART" id="SM00036">
    <property type="entry name" value="CNH"/>
    <property type="match status" value="1"/>
</dbReference>
<evidence type="ECO:0000256" key="2">
    <source>
        <dbReference type="ARBA" id="ARBA00022527"/>
    </source>
</evidence>
<dbReference type="EMBL" id="JAPWTK010000031">
    <property type="protein sequence ID" value="KAJ8956368.1"/>
    <property type="molecule type" value="Genomic_DNA"/>
</dbReference>
<keyword evidence="21" id="KW-1185">Reference proteome</keyword>
<evidence type="ECO:0000256" key="15">
    <source>
        <dbReference type="SAM" id="MobiDB-lite"/>
    </source>
</evidence>
<feature type="coiled-coil region" evidence="14">
    <location>
        <begin position="730"/>
        <end position="837"/>
    </location>
</feature>
<evidence type="ECO:0000313" key="20">
    <source>
        <dbReference type="EMBL" id="KAJ8956368.1"/>
    </source>
</evidence>
<dbReference type="PANTHER" id="PTHR22988:SF71">
    <property type="entry name" value="CITRON RHO-INTERACTING KINASE"/>
    <property type="match status" value="1"/>
</dbReference>
<dbReference type="EC" id="2.7.11.1" evidence="1"/>
<dbReference type="InterPro" id="IPR000961">
    <property type="entry name" value="AGC-kinase_C"/>
</dbReference>
<feature type="domain" description="AGC-kinase C-terminal" evidence="19">
    <location>
        <begin position="123"/>
        <end position="193"/>
    </location>
</feature>
<dbReference type="SUPFAM" id="SSF57889">
    <property type="entry name" value="Cysteine-rich domain"/>
    <property type="match status" value="1"/>
</dbReference>
<dbReference type="Gene3D" id="2.30.29.30">
    <property type="entry name" value="Pleckstrin-homology domain (PH domain)/Phosphotyrosine-binding domain (PTB)"/>
    <property type="match status" value="1"/>
</dbReference>
<keyword evidence="4" id="KW-0808">Transferase</keyword>
<keyword evidence="10" id="KW-0067">ATP-binding</keyword>
<dbReference type="InterPro" id="IPR011009">
    <property type="entry name" value="Kinase-like_dom_sf"/>
</dbReference>
<evidence type="ECO:0000256" key="13">
    <source>
        <dbReference type="ARBA" id="ARBA00048679"/>
    </source>
</evidence>
<comment type="catalytic activity">
    <reaction evidence="13">
        <text>L-seryl-[protein] + ATP = O-phospho-L-seryl-[protein] + ADP + H(+)</text>
        <dbReference type="Rhea" id="RHEA:17989"/>
        <dbReference type="Rhea" id="RHEA-COMP:9863"/>
        <dbReference type="Rhea" id="RHEA-COMP:11604"/>
        <dbReference type="ChEBI" id="CHEBI:15378"/>
        <dbReference type="ChEBI" id="CHEBI:29999"/>
        <dbReference type="ChEBI" id="CHEBI:30616"/>
        <dbReference type="ChEBI" id="CHEBI:83421"/>
        <dbReference type="ChEBI" id="CHEBI:456216"/>
        <dbReference type="EC" id="2.7.11.1"/>
    </reaction>
</comment>
<keyword evidence="9" id="KW-0862">Zinc</keyword>
<gene>
    <name evidence="20" type="ORF">NQ318_015106</name>
</gene>
<comment type="catalytic activity">
    <reaction evidence="12">
        <text>L-threonyl-[protein] + ATP = O-phospho-L-threonyl-[protein] + ADP + H(+)</text>
        <dbReference type="Rhea" id="RHEA:46608"/>
        <dbReference type="Rhea" id="RHEA-COMP:11060"/>
        <dbReference type="Rhea" id="RHEA-COMP:11605"/>
        <dbReference type="ChEBI" id="CHEBI:15378"/>
        <dbReference type="ChEBI" id="CHEBI:30013"/>
        <dbReference type="ChEBI" id="CHEBI:30616"/>
        <dbReference type="ChEBI" id="CHEBI:61977"/>
        <dbReference type="ChEBI" id="CHEBI:456216"/>
        <dbReference type="EC" id="2.7.11.1"/>
    </reaction>
</comment>
<feature type="region of interest" description="Disordered" evidence="15">
    <location>
        <begin position="1564"/>
        <end position="1586"/>
    </location>
</feature>
<evidence type="ECO:0000313" key="21">
    <source>
        <dbReference type="Proteomes" id="UP001162162"/>
    </source>
</evidence>
<feature type="domain" description="Phorbol-ester/DAG-type" evidence="17">
    <location>
        <begin position="1025"/>
        <end position="1074"/>
    </location>
</feature>
<keyword evidence="7" id="KW-0863">Zinc-finger</keyword>
<dbReference type="SUPFAM" id="SSF56112">
    <property type="entry name" value="Protein kinase-like (PK-like)"/>
    <property type="match status" value="1"/>
</dbReference>
<dbReference type="PROSITE" id="PS50003">
    <property type="entry name" value="PH_DOMAIN"/>
    <property type="match status" value="1"/>
</dbReference>
<keyword evidence="11 14" id="KW-0175">Coiled coil</keyword>
<dbReference type="Gene3D" id="3.30.60.20">
    <property type="match status" value="1"/>
</dbReference>
<feature type="coiled-coil region" evidence="14">
    <location>
        <begin position="198"/>
        <end position="331"/>
    </location>
</feature>
<dbReference type="GO" id="GO:0000281">
    <property type="term" value="P:mitotic cytokinesis"/>
    <property type="evidence" value="ECO:0007669"/>
    <property type="project" value="TreeGrafter"/>
</dbReference>
<dbReference type="GO" id="GO:0004674">
    <property type="term" value="F:protein serine/threonine kinase activity"/>
    <property type="evidence" value="ECO:0007669"/>
    <property type="project" value="UniProtKB-KW"/>
</dbReference>
<evidence type="ECO:0000256" key="11">
    <source>
        <dbReference type="ARBA" id="ARBA00023054"/>
    </source>
</evidence>
<evidence type="ECO:0000256" key="1">
    <source>
        <dbReference type="ARBA" id="ARBA00012513"/>
    </source>
</evidence>
<evidence type="ECO:0000256" key="10">
    <source>
        <dbReference type="ARBA" id="ARBA00022840"/>
    </source>
</evidence>
<evidence type="ECO:0000256" key="9">
    <source>
        <dbReference type="ARBA" id="ARBA00022833"/>
    </source>
</evidence>
<dbReference type="Gene3D" id="1.10.287.1490">
    <property type="match status" value="1"/>
</dbReference>
<evidence type="ECO:0000256" key="7">
    <source>
        <dbReference type="ARBA" id="ARBA00022771"/>
    </source>
</evidence>
<evidence type="ECO:0000256" key="3">
    <source>
        <dbReference type="ARBA" id="ARBA00022553"/>
    </source>
</evidence>
<dbReference type="SUPFAM" id="SSF50729">
    <property type="entry name" value="PH domain-like"/>
    <property type="match status" value="1"/>
</dbReference>
<dbReference type="PROSITE" id="PS51285">
    <property type="entry name" value="AGC_KINASE_CTER"/>
    <property type="match status" value="1"/>
</dbReference>
<evidence type="ECO:0000259" key="19">
    <source>
        <dbReference type="PROSITE" id="PS51285"/>
    </source>
</evidence>
<dbReference type="GO" id="GO:0031032">
    <property type="term" value="P:actomyosin structure organization"/>
    <property type="evidence" value="ECO:0007669"/>
    <property type="project" value="TreeGrafter"/>
</dbReference>
<dbReference type="PROSITE" id="PS50219">
    <property type="entry name" value="CNH"/>
    <property type="match status" value="1"/>
</dbReference>
<proteinExistence type="predicted"/>
<feature type="domain" description="PH" evidence="16">
    <location>
        <begin position="1105"/>
        <end position="1207"/>
    </location>
</feature>